<keyword evidence="2" id="KW-0472">Membrane</keyword>
<name>A0AAD4MQT8_9BILA</name>
<comment type="caution">
    <text evidence="3">The sequence shown here is derived from an EMBL/GenBank/DDBJ whole genome shotgun (WGS) entry which is preliminary data.</text>
</comment>
<evidence type="ECO:0000256" key="1">
    <source>
        <dbReference type="SAM" id="MobiDB-lite"/>
    </source>
</evidence>
<reference evidence="3" key="1">
    <citation type="submission" date="2022-01" db="EMBL/GenBank/DDBJ databases">
        <title>Genome Sequence Resource for Two Populations of Ditylenchus destructor, the Migratory Endoparasitic Phytonematode.</title>
        <authorList>
            <person name="Zhang H."/>
            <person name="Lin R."/>
            <person name="Xie B."/>
        </authorList>
    </citation>
    <scope>NUCLEOTIDE SEQUENCE</scope>
    <source>
        <strain evidence="3">BazhouSP</strain>
    </source>
</reference>
<proteinExistence type="predicted"/>
<keyword evidence="2" id="KW-0812">Transmembrane</keyword>
<keyword evidence="4" id="KW-1185">Reference proteome</keyword>
<dbReference type="EMBL" id="JAKKPZ010000122">
    <property type="protein sequence ID" value="KAI1701288.1"/>
    <property type="molecule type" value="Genomic_DNA"/>
</dbReference>
<evidence type="ECO:0000256" key="2">
    <source>
        <dbReference type="SAM" id="Phobius"/>
    </source>
</evidence>
<evidence type="ECO:0000313" key="4">
    <source>
        <dbReference type="Proteomes" id="UP001201812"/>
    </source>
</evidence>
<protein>
    <submittedName>
        <fullName evidence="3">Uncharacterized protein</fullName>
    </submittedName>
</protein>
<feature type="compositionally biased region" description="Low complexity" evidence="1">
    <location>
        <begin position="1"/>
        <end position="14"/>
    </location>
</feature>
<dbReference type="Proteomes" id="UP001201812">
    <property type="component" value="Unassembled WGS sequence"/>
</dbReference>
<sequence>MSTTTRETTTIHPTESSSPIGATQASTLAVHLGLNLHTALLAGGFILLLALICGMAVALLCFLKKVRRLEERQAPMEMQPVITSFRNDAYRASAGHPAARTGCTRG</sequence>
<organism evidence="3 4">
    <name type="scientific">Ditylenchus destructor</name>
    <dbReference type="NCBI Taxonomy" id="166010"/>
    <lineage>
        <taxon>Eukaryota</taxon>
        <taxon>Metazoa</taxon>
        <taxon>Ecdysozoa</taxon>
        <taxon>Nematoda</taxon>
        <taxon>Chromadorea</taxon>
        <taxon>Rhabditida</taxon>
        <taxon>Tylenchina</taxon>
        <taxon>Tylenchomorpha</taxon>
        <taxon>Sphaerularioidea</taxon>
        <taxon>Anguinidae</taxon>
        <taxon>Anguininae</taxon>
        <taxon>Ditylenchus</taxon>
    </lineage>
</organism>
<accession>A0AAD4MQT8</accession>
<gene>
    <name evidence="3" type="ORF">DdX_16190</name>
</gene>
<feature type="transmembrane region" description="Helical" evidence="2">
    <location>
        <begin position="39"/>
        <end position="63"/>
    </location>
</feature>
<feature type="region of interest" description="Disordered" evidence="1">
    <location>
        <begin position="1"/>
        <end position="20"/>
    </location>
</feature>
<dbReference type="AlphaFoldDB" id="A0AAD4MQT8"/>
<keyword evidence="2" id="KW-1133">Transmembrane helix</keyword>
<evidence type="ECO:0000313" key="3">
    <source>
        <dbReference type="EMBL" id="KAI1701288.1"/>
    </source>
</evidence>